<dbReference type="Pfam" id="PF12969">
    <property type="entry name" value="DUF3857"/>
    <property type="match status" value="1"/>
</dbReference>
<keyword evidence="4" id="KW-1185">Reference proteome</keyword>
<reference evidence="3 4" key="1">
    <citation type="journal article" date="2017" name="Int. J. Syst. Evol. Microbiol.">
        <title>Marinicauda algicola sp. nov., isolated from a marine red alga Rhodosorus marinus.</title>
        <authorList>
            <person name="Jeong S.E."/>
            <person name="Jeon S.H."/>
            <person name="Chun B.H."/>
            <person name="Kim D.W."/>
            <person name="Jeon C.O."/>
        </authorList>
    </citation>
    <scope>NUCLEOTIDE SEQUENCE [LARGE SCALE GENOMIC DNA]</scope>
    <source>
        <strain evidence="3 4">JCM 31718</strain>
    </source>
</reference>
<gene>
    <name evidence="3" type="ORF">E5163_07430</name>
</gene>
<name>A0A4S2H0A6_9PROT</name>
<comment type="caution">
    <text evidence="3">The sequence shown here is derived from an EMBL/GenBank/DDBJ whole genome shotgun (WGS) entry which is preliminary data.</text>
</comment>
<dbReference type="OrthoDB" id="98874at2"/>
<dbReference type="Gene3D" id="3.10.620.30">
    <property type="match status" value="1"/>
</dbReference>
<keyword evidence="1" id="KW-0732">Signal</keyword>
<accession>A0A4S2H0A6</accession>
<feature type="chain" id="PRO_5020993385" evidence="1">
    <location>
        <begin position="20"/>
        <end position="698"/>
    </location>
</feature>
<dbReference type="Gene3D" id="2.60.40.3140">
    <property type="match status" value="1"/>
</dbReference>
<evidence type="ECO:0000259" key="2">
    <source>
        <dbReference type="Pfam" id="PF12969"/>
    </source>
</evidence>
<dbReference type="InterPro" id="IPR024618">
    <property type="entry name" value="DUF3857"/>
</dbReference>
<protein>
    <submittedName>
        <fullName evidence="3">DUF3857 domain-containing protein</fullName>
    </submittedName>
</protein>
<dbReference type="InterPro" id="IPR038765">
    <property type="entry name" value="Papain-like_cys_pep_sf"/>
</dbReference>
<dbReference type="AlphaFoldDB" id="A0A4S2H0A6"/>
<evidence type="ECO:0000256" key="1">
    <source>
        <dbReference type="SAM" id="SignalP"/>
    </source>
</evidence>
<organism evidence="3 4">
    <name type="scientific">Marinicauda algicola</name>
    <dbReference type="NCBI Taxonomy" id="2029849"/>
    <lineage>
        <taxon>Bacteria</taxon>
        <taxon>Pseudomonadati</taxon>
        <taxon>Pseudomonadota</taxon>
        <taxon>Alphaproteobacteria</taxon>
        <taxon>Maricaulales</taxon>
        <taxon>Maricaulaceae</taxon>
        <taxon>Marinicauda</taxon>
    </lineage>
</organism>
<evidence type="ECO:0000313" key="4">
    <source>
        <dbReference type="Proteomes" id="UP000308054"/>
    </source>
</evidence>
<evidence type="ECO:0000313" key="3">
    <source>
        <dbReference type="EMBL" id="TGY88957.1"/>
    </source>
</evidence>
<feature type="signal peptide" evidence="1">
    <location>
        <begin position="1"/>
        <end position="19"/>
    </location>
</feature>
<dbReference type="SUPFAM" id="SSF54001">
    <property type="entry name" value="Cysteine proteinases"/>
    <property type="match status" value="1"/>
</dbReference>
<dbReference type="Proteomes" id="UP000308054">
    <property type="component" value="Unassembled WGS sequence"/>
</dbReference>
<sequence length="698" mass="75411">MLLLRPVFAGCLAFAAALAALTAPSWLERSALASSGALVTDRLLFSDDGIEIYAGPVPAWVDAFELPAPDAVTTPLQNGLRLVGVDEFASAMADPPVHYAHQVVDVVTAAGVQPASLFAVQLNPAHDTLVLHSVLTGPADAPRERLDDVVISIVDSENLNALPAFTGQVSVIVRIPGVRPGDRVEVRYAIAGQPALIDHGRSLMFDSPVAELARLRVRARAPLDAAQSAFGAYADPDRMRRREVETTVYHDGPYAPAAVDPLIPAWHFPYTSAVLSTTPAWADIAAWAAPFYEPVVSEAVAAIAADIRAAHPARDAQIAEALRYVQREIRYFALLLGDGGYQPLHPDETLRLMEGDCKAKSLLLISLLAALGVEADAVMVNPMIGRGLERLPPTVYAFNHVIVTLEHDGRRYWFDPTAFEQFGRLDTLSQPDYGKALIAGPARSLVDMAVEYEAPLMRVAESYVLSGTQAGDRAGAELSLTFHDIWADNARYAVANLGREAFVAAMEEGFASKFAAYEARSEPRIVDDREANSWTLVFDWSVLPMNMTGEKRGTAQPLFAQVETLPPVPQVAAERDSAVIAIYPHSVEHTLSIALPEGHDVWPAVTPLDEARENAAFRYSIVRSQSGNEVHSRARLEMRSPEVGPGEIAAVNADLAFVQQALPIVLGLPTPVAGTVHMAMHARAEPWNEAFGEVLALR</sequence>
<proteinExistence type="predicted"/>
<dbReference type="EMBL" id="SRXW01000002">
    <property type="protein sequence ID" value="TGY88957.1"/>
    <property type="molecule type" value="Genomic_DNA"/>
</dbReference>
<feature type="domain" description="DUF3857" evidence="2">
    <location>
        <begin position="98"/>
        <end position="221"/>
    </location>
</feature>
<dbReference type="RefSeq" id="WP_135995497.1">
    <property type="nucleotide sequence ID" value="NZ_CP071057.1"/>
</dbReference>